<evidence type="ECO:0000256" key="3">
    <source>
        <dbReference type="ARBA" id="ARBA00023242"/>
    </source>
</evidence>
<name>A0A8H4J3N6_9PEZI</name>
<keyword evidence="1" id="KW-0805">Transcription regulation</keyword>
<keyword evidence="2" id="KW-0804">Transcription</keyword>
<dbReference type="PANTHER" id="PTHR47424:SF6">
    <property type="entry name" value="PROLINE UTILIZATION TRANS-ACTIVATOR"/>
    <property type="match status" value="1"/>
</dbReference>
<evidence type="ECO:0000256" key="1">
    <source>
        <dbReference type="ARBA" id="ARBA00023015"/>
    </source>
</evidence>
<dbReference type="CDD" id="cd12148">
    <property type="entry name" value="fungal_TF_MHR"/>
    <property type="match status" value="1"/>
</dbReference>
<dbReference type="AlphaFoldDB" id="A0A8H4J3N6"/>
<accession>A0A8H4J3N6</accession>
<sequence length="298" mass="33342">MRSLYGAPQTTEADCIQEVQKILRSLYDIANNMPSEISVDFASPRLTVSRIAASLYLWLFQAIILCVRPVVLHMVQCRVQERQETLGSQPFAPILVRLSRTCLEAAAKSLQILSALKDQGLLAVFGYFDLDATFSVAFVLIMTSIIHTDGTPSQHHGIRDAILLLEYMAHHGNEAAEIRKRDIEQMCRVVWPCHHDDRGPTIEATCSFTPLQSGGETLVRFRGQGETYPSTRQHVTIPPSSPAPFREMDRLNHLIFEAFEDLDNAEGGGILSMYNDPTLPLTGVDASDWEEMESILLR</sequence>
<evidence type="ECO:0000313" key="5">
    <source>
        <dbReference type="Proteomes" id="UP000572817"/>
    </source>
</evidence>
<dbReference type="EMBL" id="WWBZ02000007">
    <property type="protein sequence ID" value="KAF4312181.1"/>
    <property type="molecule type" value="Genomic_DNA"/>
</dbReference>
<organism evidence="4 5">
    <name type="scientific">Botryosphaeria dothidea</name>
    <dbReference type="NCBI Taxonomy" id="55169"/>
    <lineage>
        <taxon>Eukaryota</taxon>
        <taxon>Fungi</taxon>
        <taxon>Dikarya</taxon>
        <taxon>Ascomycota</taxon>
        <taxon>Pezizomycotina</taxon>
        <taxon>Dothideomycetes</taxon>
        <taxon>Dothideomycetes incertae sedis</taxon>
        <taxon>Botryosphaeriales</taxon>
        <taxon>Botryosphaeriaceae</taxon>
        <taxon>Botryosphaeria</taxon>
    </lineage>
</organism>
<dbReference type="OrthoDB" id="3266505at2759"/>
<evidence type="ECO:0000313" key="4">
    <source>
        <dbReference type="EMBL" id="KAF4312181.1"/>
    </source>
</evidence>
<keyword evidence="5" id="KW-1185">Reference proteome</keyword>
<protein>
    <submittedName>
        <fullName evidence="4">Uncharacterized protein</fullName>
    </submittedName>
</protein>
<dbReference type="PANTHER" id="PTHR47424">
    <property type="entry name" value="REGULATORY PROTEIN GAL4"/>
    <property type="match status" value="1"/>
</dbReference>
<evidence type="ECO:0000256" key="2">
    <source>
        <dbReference type="ARBA" id="ARBA00023163"/>
    </source>
</evidence>
<gene>
    <name evidence="4" type="ORF">GTA08_BOTSDO12076</name>
</gene>
<dbReference type="InterPro" id="IPR051127">
    <property type="entry name" value="Fungal_SecMet_Regulators"/>
</dbReference>
<comment type="caution">
    <text evidence="4">The sequence shown here is derived from an EMBL/GenBank/DDBJ whole genome shotgun (WGS) entry which is preliminary data.</text>
</comment>
<dbReference type="Proteomes" id="UP000572817">
    <property type="component" value="Unassembled WGS sequence"/>
</dbReference>
<reference evidence="4" key="1">
    <citation type="submission" date="2020-04" db="EMBL/GenBank/DDBJ databases">
        <title>Genome Assembly and Annotation of Botryosphaeria dothidea sdau 11-99, a Latent Pathogen of Apple Fruit Ring Rot in China.</title>
        <authorList>
            <person name="Yu C."/>
            <person name="Diao Y."/>
            <person name="Lu Q."/>
            <person name="Zhao J."/>
            <person name="Cui S."/>
            <person name="Peng C."/>
            <person name="He B."/>
            <person name="Liu H."/>
        </authorList>
    </citation>
    <scope>NUCLEOTIDE SEQUENCE [LARGE SCALE GENOMIC DNA]</scope>
    <source>
        <strain evidence="4">Sdau11-99</strain>
    </source>
</reference>
<keyword evidence="3" id="KW-0539">Nucleus</keyword>
<proteinExistence type="predicted"/>